<dbReference type="Pfam" id="PF01032">
    <property type="entry name" value="FecCD"/>
    <property type="match status" value="1"/>
</dbReference>
<dbReference type="PANTHER" id="PTHR30472">
    <property type="entry name" value="FERRIC ENTEROBACTIN TRANSPORT SYSTEM PERMEASE PROTEIN"/>
    <property type="match status" value="1"/>
</dbReference>
<gene>
    <name evidence="12" type="ORF">FLK61_23740</name>
</gene>
<organism evidence="12 13">
    <name type="scientific">Paenalkalicoccus suaedae</name>
    <dbReference type="NCBI Taxonomy" id="2592382"/>
    <lineage>
        <taxon>Bacteria</taxon>
        <taxon>Bacillati</taxon>
        <taxon>Bacillota</taxon>
        <taxon>Bacilli</taxon>
        <taxon>Bacillales</taxon>
        <taxon>Bacillaceae</taxon>
        <taxon>Paenalkalicoccus</taxon>
    </lineage>
</organism>
<dbReference type="KEGG" id="psua:FLK61_23740"/>
<dbReference type="GO" id="GO:0005886">
    <property type="term" value="C:plasma membrane"/>
    <property type="evidence" value="ECO:0007669"/>
    <property type="project" value="UniProtKB-SubCell"/>
</dbReference>
<evidence type="ECO:0000256" key="8">
    <source>
        <dbReference type="ARBA" id="ARBA00023004"/>
    </source>
</evidence>
<dbReference type="CDD" id="cd06550">
    <property type="entry name" value="TM_ABC_iron-siderophores_like"/>
    <property type="match status" value="1"/>
</dbReference>
<feature type="transmembrane region" description="Helical" evidence="11">
    <location>
        <begin position="133"/>
        <end position="155"/>
    </location>
</feature>
<feature type="transmembrane region" description="Helical" evidence="11">
    <location>
        <begin position="264"/>
        <end position="285"/>
    </location>
</feature>
<feature type="transmembrane region" description="Helical" evidence="11">
    <location>
        <begin position="88"/>
        <end position="121"/>
    </location>
</feature>
<evidence type="ECO:0000256" key="6">
    <source>
        <dbReference type="ARBA" id="ARBA00022692"/>
    </source>
</evidence>
<protein>
    <submittedName>
        <fullName evidence="12">ABC transporter permease</fullName>
    </submittedName>
</protein>
<evidence type="ECO:0000256" key="3">
    <source>
        <dbReference type="ARBA" id="ARBA00022448"/>
    </source>
</evidence>
<keyword evidence="8" id="KW-0408">Iron</keyword>
<sequence length="317" mass="34570">MKLFLSLCGLLVLAFASLFVGVSSLSPADLFQLTEAQQQILWTSRVPRLLSILLAGVGMSIAGLIMQQLTQNKFVSPTTAGTMDSARLGILISMIFFAGAHPLFRISLSMLFAIAGTLLFMQILNRIKMKDPIFIPLVGLMFGSIIGSITTFFAYQRDLIQNMTAWLQGNFSTVITGSYEMLYLVLPLVILCYIFANRFTVAGMGEDFAKNLGVSYKTVVNTGLILVAVVTATVVLTVGMIPFLGLVVPNLVTIFLGDNLKKNLPYTAIAGAVFVLICDIFGRLIIYPYEIPIGMTVGVIGSGLFLYLLLRRRQHAS</sequence>
<dbReference type="InterPro" id="IPR037294">
    <property type="entry name" value="ABC_BtuC-like"/>
</dbReference>
<feature type="transmembrane region" description="Helical" evidence="11">
    <location>
        <begin position="224"/>
        <end position="252"/>
    </location>
</feature>
<feature type="transmembrane region" description="Helical" evidence="11">
    <location>
        <begin position="46"/>
        <end position="67"/>
    </location>
</feature>
<dbReference type="EMBL" id="CP041372">
    <property type="protein sequence ID" value="QKS69806.1"/>
    <property type="molecule type" value="Genomic_DNA"/>
</dbReference>
<dbReference type="PANTHER" id="PTHR30472:SF27">
    <property type="entry name" value="PETROBACTIN IMPORT SYSTEM PERMEASE PROTEIN YCLN"/>
    <property type="match status" value="1"/>
</dbReference>
<dbReference type="GO" id="GO:0022857">
    <property type="term" value="F:transmembrane transporter activity"/>
    <property type="evidence" value="ECO:0007669"/>
    <property type="project" value="InterPro"/>
</dbReference>
<name>A0A859FC52_9BACI</name>
<dbReference type="GO" id="GO:0033214">
    <property type="term" value="P:siderophore-iron import into cell"/>
    <property type="evidence" value="ECO:0007669"/>
    <property type="project" value="TreeGrafter"/>
</dbReference>
<dbReference type="AlphaFoldDB" id="A0A859FC52"/>
<keyword evidence="9" id="KW-0406">Ion transport</keyword>
<evidence type="ECO:0000256" key="7">
    <source>
        <dbReference type="ARBA" id="ARBA00022989"/>
    </source>
</evidence>
<accession>A0A859FC52</accession>
<evidence type="ECO:0000256" key="4">
    <source>
        <dbReference type="ARBA" id="ARBA00022475"/>
    </source>
</evidence>
<keyword evidence="10 11" id="KW-0472">Membrane</keyword>
<comment type="similarity">
    <text evidence="2">Belongs to the binding-protein-dependent transport system permease family. FecCD subfamily.</text>
</comment>
<dbReference type="FunFam" id="1.10.3470.10:FF:000004">
    <property type="entry name" value="Iron compound ABC transporter, permease"/>
    <property type="match status" value="1"/>
</dbReference>
<evidence type="ECO:0000256" key="11">
    <source>
        <dbReference type="SAM" id="Phobius"/>
    </source>
</evidence>
<keyword evidence="13" id="KW-1185">Reference proteome</keyword>
<dbReference type="Gene3D" id="1.10.3470.10">
    <property type="entry name" value="ABC transporter involved in vitamin B12 uptake, BtuC"/>
    <property type="match status" value="1"/>
</dbReference>
<proteinExistence type="inferred from homology"/>
<keyword evidence="4" id="KW-1003">Cell membrane</keyword>
<evidence type="ECO:0000256" key="5">
    <source>
        <dbReference type="ARBA" id="ARBA00022496"/>
    </source>
</evidence>
<evidence type="ECO:0000256" key="1">
    <source>
        <dbReference type="ARBA" id="ARBA00004651"/>
    </source>
</evidence>
<keyword evidence="6 11" id="KW-0812">Transmembrane</keyword>
<evidence type="ECO:0000313" key="12">
    <source>
        <dbReference type="EMBL" id="QKS69806.1"/>
    </source>
</evidence>
<keyword evidence="5" id="KW-0410">Iron transport</keyword>
<feature type="transmembrane region" description="Helical" evidence="11">
    <location>
        <begin position="291"/>
        <end position="310"/>
    </location>
</feature>
<keyword evidence="7 11" id="KW-1133">Transmembrane helix</keyword>
<evidence type="ECO:0000256" key="2">
    <source>
        <dbReference type="ARBA" id="ARBA00007935"/>
    </source>
</evidence>
<dbReference type="RefSeq" id="WP_176007850.1">
    <property type="nucleotide sequence ID" value="NZ_CP041372.2"/>
</dbReference>
<keyword evidence="3" id="KW-0813">Transport</keyword>
<comment type="subcellular location">
    <subcellularLocation>
        <location evidence="1">Cell membrane</location>
        <topology evidence="1">Multi-pass membrane protein</topology>
    </subcellularLocation>
</comment>
<dbReference type="InterPro" id="IPR000522">
    <property type="entry name" value="ABC_transptr_permease_BtuC"/>
</dbReference>
<reference evidence="13" key="1">
    <citation type="submission" date="2019-07" db="EMBL/GenBank/DDBJ databases">
        <title>Bacillus alkalisoli sp. nov. isolated from saline soil.</title>
        <authorList>
            <person name="Sun J.-Q."/>
            <person name="Xu L."/>
        </authorList>
    </citation>
    <scope>NUCLEOTIDE SEQUENCE [LARGE SCALE GENOMIC DNA]</scope>
    <source>
        <strain evidence="13">M4U3P1</strain>
    </source>
</reference>
<evidence type="ECO:0000313" key="13">
    <source>
        <dbReference type="Proteomes" id="UP000318138"/>
    </source>
</evidence>
<dbReference type="SUPFAM" id="SSF81345">
    <property type="entry name" value="ABC transporter involved in vitamin B12 uptake, BtuC"/>
    <property type="match status" value="1"/>
</dbReference>
<evidence type="ECO:0000256" key="10">
    <source>
        <dbReference type="ARBA" id="ARBA00023136"/>
    </source>
</evidence>
<evidence type="ECO:0000256" key="9">
    <source>
        <dbReference type="ARBA" id="ARBA00023065"/>
    </source>
</evidence>
<feature type="transmembrane region" description="Helical" evidence="11">
    <location>
        <begin position="181"/>
        <end position="204"/>
    </location>
</feature>
<dbReference type="Proteomes" id="UP000318138">
    <property type="component" value="Chromosome"/>
</dbReference>